<name>A0A8C6WZN3_9GOBI</name>
<dbReference type="InterPro" id="IPR001394">
    <property type="entry name" value="Peptidase_C19_UCH"/>
</dbReference>
<dbReference type="AlphaFoldDB" id="A0A8C6WZN3"/>
<feature type="region of interest" description="Disordered" evidence="4">
    <location>
        <begin position="1"/>
        <end position="29"/>
    </location>
</feature>
<feature type="compositionally biased region" description="Polar residues" evidence="4">
    <location>
        <begin position="773"/>
        <end position="782"/>
    </location>
</feature>
<dbReference type="GO" id="GO:0004843">
    <property type="term" value="F:cysteine-type deubiquitinase activity"/>
    <property type="evidence" value="ECO:0007669"/>
    <property type="project" value="UniProtKB-EC"/>
</dbReference>
<feature type="region of interest" description="Disordered" evidence="4">
    <location>
        <begin position="719"/>
        <end position="787"/>
    </location>
</feature>
<dbReference type="InterPro" id="IPR050185">
    <property type="entry name" value="Ub_carboxyl-term_hydrolase"/>
</dbReference>
<comment type="catalytic activity">
    <reaction evidence="1">
        <text>Thiol-dependent hydrolysis of ester, thioester, amide, peptide and isopeptide bonds formed by the C-terminal Gly of ubiquitin (a 76-residue protein attached to proteins as an intracellular targeting signal).</text>
        <dbReference type="EC" id="3.4.19.12"/>
    </reaction>
</comment>
<dbReference type="PROSITE" id="PS00973">
    <property type="entry name" value="USP_2"/>
    <property type="match status" value="1"/>
</dbReference>
<dbReference type="Gene3D" id="3.90.70.10">
    <property type="entry name" value="Cysteine proteinases"/>
    <property type="match status" value="2"/>
</dbReference>
<feature type="compositionally biased region" description="Basic residues" evidence="4">
    <location>
        <begin position="20"/>
        <end position="29"/>
    </location>
</feature>
<dbReference type="Proteomes" id="UP000694523">
    <property type="component" value="Unplaced"/>
</dbReference>
<dbReference type="CDD" id="cd02674">
    <property type="entry name" value="Peptidase_C19R"/>
    <property type="match status" value="1"/>
</dbReference>
<feature type="region of interest" description="Disordered" evidence="4">
    <location>
        <begin position="904"/>
        <end position="923"/>
    </location>
</feature>
<proteinExistence type="predicted"/>
<evidence type="ECO:0000256" key="3">
    <source>
        <dbReference type="ARBA" id="ARBA00022801"/>
    </source>
</evidence>
<feature type="region of interest" description="Disordered" evidence="4">
    <location>
        <begin position="60"/>
        <end position="96"/>
    </location>
</feature>
<keyword evidence="3" id="KW-0378">Hydrolase</keyword>
<evidence type="ECO:0000256" key="2">
    <source>
        <dbReference type="ARBA" id="ARBA00012759"/>
    </source>
</evidence>
<reference evidence="6" key="2">
    <citation type="submission" date="2025-09" db="UniProtKB">
        <authorList>
            <consortium name="Ensembl"/>
        </authorList>
    </citation>
    <scope>IDENTIFICATION</scope>
</reference>
<feature type="domain" description="USP" evidence="5">
    <location>
        <begin position="118"/>
        <end position="688"/>
    </location>
</feature>
<feature type="compositionally biased region" description="Basic and acidic residues" evidence="4">
    <location>
        <begin position="1"/>
        <end position="19"/>
    </location>
</feature>
<sequence>MEQRNETRSEPTPRKEDKRKDKKARSVKLFRKKPLKSVGTFVNRIFKSLGTSLGHFSDAQDAEDDDGGFRDGAPCTLSAHQDAPVPWGAKSTPSTSSSLCTGREKLVCQFGDKTPGVLGLKNHGNTCFMNAVVQCLSNTDLLAEYLGLERYKMDLSWQGEVTEQLAALVRALWTLEYTPQLSVDFKTIVSKYGAQFRGNAQHDALEFLLWLLDRVHEDVTLSSNNNNQITAPPQVRKSNAHSHFTLDPISSKYPKVFPFHKQFQSSLTCPHCLKQSNTFDPFLCISLPIPLRQTRYLCVVLVFSSKGQRYLRVGLAVPLFGTVACLRRMVADEGNLSPDQVILTEVYSSGFQRSFFDEDDLSSITENDVVYAFQAPPLYIRGGSTRLSGKPRDSTLYLFHPDNSSVNVSGQRKKATEFKEVMKSLAFLSLQNPRVLFNIRVVGGSAFYSYLSPQDSRPLYHPAVERALKMCGPGGPPHVKLIVEWDLFGNIQAEVVKEVDSVRSQQQQQQQQQAQHHSCTLDQCFQLYTKEEQLAPDDAWKCPHCKQLQQGTVKMSLWTLPDILILHLKRFRQVGERRNKLTTLVHFPLTGLDMTPHVRPVQRPTQHPASPAWKQGARRAPAAASPDFLYDLYAVCNHHGGMHGGHYTAFCRNSVDGQWYSFDDSSAECVPEGEVCTRGAYILFYQRRDAIPPWSASSSLTGSTSSSTSDHWLVRLTGGSSERDSVGSGGVFSGPPSSAPAPESPELPVFGDEPHNSEDTNGFDVKPFVRGTQGRSVSLRSPTKSKDPLSRVLPLRWSLTPPLPQPGELVEYLESGRRPRCSQEPIVSLVATPPLRTAHGRMLETGLHSPNGSIVSAGMESPRIPEGQRRACIENALRSSKRLDQGRISDFQLPRGVMFENALSQSAPASRDSTLRRNRMQNGSSRAHKDLLHMVLDPEDRSGFSVHNRNSHENLLSFFKPGCIKKDIPPSPFRSHDRRLNGKLASTDLSKLSYSNGMIYTDDRKPNGVPNGKLVNRRTTLEDDVDMARAHSSSNLPLTFGRCASLQRNGDMGVSAGLRAPLADKPGYSTLQWARYGSTSLGRPLWTEHNTGEC</sequence>
<dbReference type="EC" id="3.4.19.12" evidence="2"/>
<accession>A0A8C6WZN3</accession>
<dbReference type="GO" id="GO:0016579">
    <property type="term" value="P:protein deubiquitination"/>
    <property type="evidence" value="ECO:0007669"/>
    <property type="project" value="InterPro"/>
</dbReference>
<dbReference type="InterPro" id="IPR028889">
    <property type="entry name" value="USP"/>
</dbReference>
<protein>
    <recommendedName>
        <fullName evidence="2">ubiquitinyl hydrolase 1</fullName>
        <ecNumber evidence="2">3.4.19.12</ecNumber>
    </recommendedName>
</protein>
<evidence type="ECO:0000256" key="1">
    <source>
        <dbReference type="ARBA" id="ARBA00000707"/>
    </source>
</evidence>
<keyword evidence="7" id="KW-1185">Reference proteome</keyword>
<dbReference type="SUPFAM" id="SSF54001">
    <property type="entry name" value="Cysteine proteinases"/>
    <property type="match status" value="1"/>
</dbReference>
<dbReference type="Pfam" id="PF00443">
    <property type="entry name" value="UCH"/>
    <property type="match status" value="1"/>
</dbReference>
<dbReference type="PANTHER" id="PTHR21646:SF85">
    <property type="entry name" value="UBIQUITIN CARBOXYL-TERMINAL HYDROLASE 43"/>
    <property type="match status" value="1"/>
</dbReference>
<evidence type="ECO:0000313" key="7">
    <source>
        <dbReference type="Proteomes" id="UP000694523"/>
    </source>
</evidence>
<dbReference type="InterPro" id="IPR038765">
    <property type="entry name" value="Papain-like_cys_pep_sf"/>
</dbReference>
<dbReference type="PANTHER" id="PTHR21646">
    <property type="entry name" value="UBIQUITIN CARBOXYL-TERMINAL HYDROLASE"/>
    <property type="match status" value="1"/>
</dbReference>
<dbReference type="PROSITE" id="PS00972">
    <property type="entry name" value="USP_1"/>
    <property type="match status" value="1"/>
</dbReference>
<evidence type="ECO:0000313" key="6">
    <source>
        <dbReference type="Ensembl" id="ENSNMLP00000043774.1"/>
    </source>
</evidence>
<evidence type="ECO:0000256" key="4">
    <source>
        <dbReference type="SAM" id="MobiDB-lite"/>
    </source>
</evidence>
<dbReference type="FunFam" id="3.90.70.10:FF:000048">
    <property type="entry name" value="Ubiquitin carboxyl-terminal hydrolase 31"/>
    <property type="match status" value="1"/>
</dbReference>
<dbReference type="PROSITE" id="PS50235">
    <property type="entry name" value="USP_3"/>
    <property type="match status" value="1"/>
</dbReference>
<evidence type="ECO:0000259" key="5">
    <source>
        <dbReference type="PROSITE" id="PS50235"/>
    </source>
</evidence>
<reference evidence="6" key="1">
    <citation type="submission" date="2025-08" db="UniProtKB">
        <authorList>
            <consortium name="Ensembl"/>
        </authorList>
    </citation>
    <scope>IDENTIFICATION</scope>
</reference>
<organism evidence="6 7">
    <name type="scientific">Neogobius melanostomus</name>
    <name type="common">round goby</name>
    <dbReference type="NCBI Taxonomy" id="47308"/>
    <lineage>
        <taxon>Eukaryota</taxon>
        <taxon>Metazoa</taxon>
        <taxon>Chordata</taxon>
        <taxon>Craniata</taxon>
        <taxon>Vertebrata</taxon>
        <taxon>Euteleostomi</taxon>
        <taxon>Actinopterygii</taxon>
        <taxon>Neopterygii</taxon>
        <taxon>Teleostei</taxon>
        <taxon>Neoteleostei</taxon>
        <taxon>Acanthomorphata</taxon>
        <taxon>Gobiaria</taxon>
        <taxon>Gobiiformes</taxon>
        <taxon>Gobioidei</taxon>
        <taxon>Gobiidae</taxon>
        <taxon>Benthophilinae</taxon>
        <taxon>Neogobiini</taxon>
        <taxon>Neogobius</taxon>
    </lineage>
</organism>
<dbReference type="Ensembl" id="ENSNMLT00000048586.1">
    <property type="protein sequence ID" value="ENSNMLP00000043774.1"/>
    <property type="gene ID" value="ENSNMLG00000026524.1"/>
</dbReference>
<dbReference type="InterPro" id="IPR018200">
    <property type="entry name" value="USP_CS"/>
</dbReference>